<dbReference type="GO" id="GO:0050660">
    <property type="term" value="F:flavin adenine dinucleotide binding"/>
    <property type="evidence" value="ECO:0007669"/>
    <property type="project" value="TreeGrafter"/>
</dbReference>
<keyword evidence="10" id="KW-1185">Reference proteome</keyword>
<evidence type="ECO:0000256" key="6">
    <source>
        <dbReference type="RuleBase" id="RU371123"/>
    </source>
</evidence>
<protein>
    <recommendedName>
        <fullName evidence="6">Sulfhydryl oxidase</fullName>
        <ecNumber evidence="6">1.8.3.2</ecNumber>
    </recommendedName>
</protein>
<sequence length="180" mass="20570">MSDAPKKTDVGPSGRKIIYNPDGTVCRSCNTLVDFQFVTGKISKKNPPPTADSVPKKPVPARKLIPGSRSYTQIPPPSPEQIGRSSWTMLHAIAAKYPDQPDVVQKQEIGRFVKLFGKFYPVESQRDQISSYLVKDKLNVESKRQFAGWLNSFHNEINRKLGKEQFDFKFWENRWVNGWD</sequence>
<reference evidence="10" key="2">
    <citation type="submission" date="2012-08" db="EMBL/GenBank/DDBJ databases">
        <title>Genome sequence of Kazachstania naganishii.</title>
        <authorList>
            <person name="Gordon J.L."/>
            <person name="Armisen D."/>
            <person name="Proux-Wera E."/>
            <person name="OhEigeartaigh S.S."/>
            <person name="Byrne K.P."/>
            <person name="Wolfe K.H."/>
        </authorList>
    </citation>
    <scope>NUCLEOTIDE SEQUENCE [LARGE SCALE GENOMIC DNA]</scope>
    <source>
        <strain evidence="10">ATCC MYA-139 / BCRC 22969 / CBS 8797 / CCRC 22969 / KCTC 17520 / NBRC 10181 / NCYC 3082</strain>
    </source>
</reference>
<evidence type="ECO:0000256" key="2">
    <source>
        <dbReference type="ARBA" id="ARBA00022630"/>
    </source>
</evidence>
<feature type="domain" description="ERV/ALR sulfhydryl oxidase" evidence="8">
    <location>
        <begin position="75"/>
        <end position="175"/>
    </location>
</feature>
<proteinExistence type="predicted"/>
<dbReference type="Gene3D" id="4.10.320.60">
    <property type="match status" value="1"/>
</dbReference>
<dbReference type="Proteomes" id="UP000006310">
    <property type="component" value="Chromosome 2"/>
</dbReference>
<dbReference type="OMA" id="SELYPCW"/>
<comment type="catalytic activity">
    <reaction evidence="6">
        <text>2 R'C(R)SH + O2 = R'C(R)S-S(R)CR' + H2O2</text>
        <dbReference type="Rhea" id="RHEA:17357"/>
        <dbReference type="ChEBI" id="CHEBI:15379"/>
        <dbReference type="ChEBI" id="CHEBI:16240"/>
        <dbReference type="ChEBI" id="CHEBI:16520"/>
        <dbReference type="ChEBI" id="CHEBI:17412"/>
        <dbReference type="EC" id="1.8.3.2"/>
    </reaction>
</comment>
<name>J7RVQ2_HUIN7</name>
<keyword evidence="5" id="KW-1015">Disulfide bond</keyword>
<dbReference type="EMBL" id="HE978315">
    <property type="protein sequence ID" value="CCK68997.1"/>
    <property type="molecule type" value="Genomic_DNA"/>
</dbReference>
<accession>J7RVQ2</accession>
<dbReference type="PANTHER" id="PTHR12645">
    <property type="entry name" value="ALR/ERV"/>
    <property type="match status" value="1"/>
</dbReference>
<dbReference type="GO" id="GO:0005739">
    <property type="term" value="C:mitochondrion"/>
    <property type="evidence" value="ECO:0007669"/>
    <property type="project" value="TreeGrafter"/>
</dbReference>
<dbReference type="InterPro" id="IPR036774">
    <property type="entry name" value="ERV/ALR_sulphydryl_oxid_sf"/>
</dbReference>
<dbReference type="SUPFAM" id="SSF69000">
    <property type="entry name" value="FAD-dependent thiol oxidase"/>
    <property type="match status" value="1"/>
</dbReference>
<feature type="region of interest" description="Disordered" evidence="7">
    <location>
        <begin position="44"/>
        <end position="80"/>
    </location>
</feature>
<dbReference type="eggNOG" id="KOG3355">
    <property type="taxonomic scope" value="Eukaryota"/>
</dbReference>
<dbReference type="InterPro" id="IPR017905">
    <property type="entry name" value="ERV/ALR_sulphydryl_oxidase"/>
</dbReference>
<gene>
    <name evidence="9" type="primary">KNAG0B05650</name>
    <name evidence="9" type="ordered locus">KNAG_0B05650</name>
</gene>
<dbReference type="OrthoDB" id="17199at2759"/>
<dbReference type="GO" id="GO:0016971">
    <property type="term" value="F:flavin-dependent sulfhydryl oxidase activity"/>
    <property type="evidence" value="ECO:0007669"/>
    <property type="project" value="InterPro"/>
</dbReference>
<evidence type="ECO:0000256" key="7">
    <source>
        <dbReference type="SAM" id="MobiDB-lite"/>
    </source>
</evidence>
<evidence type="ECO:0000313" key="10">
    <source>
        <dbReference type="Proteomes" id="UP000006310"/>
    </source>
</evidence>
<evidence type="ECO:0000313" key="9">
    <source>
        <dbReference type="EMBL" id="CCK68997.1"/>
    </source>
</evidence>
<dbReference type="AlphaFoldDB" id="J7RVQ2"/>
<dbReference type="GeneID" id="34524647"/>
<dbReference type="PANTHER" id="PTHR12645:SF0">
    <property type="entry name" value="FAD-LINKED SULFHYDRYL OXIDASE ALR"/>
    <property type="match status" value="1"/>
</dbReference>
<dbReference type="RefSeq" id="XP_022463243.1">
    <property type="nucleotide sequence ID" value="XM_022606559.1"/>
</dbReference>
<reference evidence="9 10" key="1">
    <citation type="journal article" date="2011" name="Proc. Natl. Acad. Sci. U.S.A.">
        <title>Evolutionary erosion of yeast sex chromosomes by mating-type switching accidents.</title>
        <authorList>
            <person name="Gordon J.L."/>
            <person name="Armisen D."/>
            <person name="Proux-Wera E."/>
            <person name="Oheigeartaigh S.S."/>
            <person name="Byrne K.P."/>
            <person name="Wolfe K.H."/>
        </authorList>
    </citation>
    <scope>NUCLEOTIDE SEQUENCE [LARGE SCALE GENOMIC DNA]</scope>
    <source>
        <strain evidence="10">ATCC MYA-139 / BCRC 22969 / CBS 8797 / CCRC 22969 / KCTC 17520 / NBRC 10181 / NCYC 3082</strain>
    </source>
</reference>
<evidence type="ECO:0000256" key="5">
    <source>
        <dbReference type="ARBA" id="ARBA00023157"/>
    </source>
</evidence>
<keyword evidence="2 6" id="KW-0285">Flavoprotein</keyword>
<dbReference type="PROSITE" id="PS51324">
    <property type="entry name" value="ERV_ALR"/>
    <property type="match status" value="1"/>
</dbReference>
<evidence type="ECO:0000256" key="1">
    <source>
        <dbReference type="ARBA" id="ARBA00001974"/>
    </source>
</evidence>
<organism evidence="9 10">
    <name type="scientific">Huiozyma naganishii (strain ATCC MYA-139 / BCRC 22969 / CBS 8797 / KCTC 17520 / NBRC 10181 / NCYC 3082 / Yp74L-3)</name>
    <name type="common">Yeast</name>
    <name type="synonym">Kazachstania naganishii</name>
    <dbReference type="NCBI Taxonomy" id="1071383"/>
    <lineage>
        <taxon>Eukaryota</taxon>
        <taxon>Fungi</taxon>
        <taxon>Dikarya</taxon>
        <taxon>Ascomycota</taxon>
        <taxon>Saccharomycotina</taxon>
        <taxon>Saccharomycetes</taxon>
        <taxon>Saccharomycetales</taxon>
        <taxon>Saccharomycetaceae</taxon>
        <taxon>Huiozyma</taxon>
    </lineage>
</organism>
<evidence type="ECO:0000259" key="8">
    <source>
        <dbReference type="PROSITE" id="PS51324"/>
    </source>
</evidence>
<keyword evidence="4 6" id="KW-0560">Oxidoreductase</keyword>
<evidence type="ECO:0000256" key="4">
    <source>
        <dbReference type="ARBA" id="ARBA00023002"/>
    </source>
</evidence>
<dbReference type="HOGENOM" id="CLU_070631_1_0_1"/>
<keyword evidence="3 6" id="KW-0274">FAD</keyword>
<dbReference type="EC" id="1.8.3.2" evidence="6"/>
<dbReference type="Pfam" id="PF04777">
    <property type="entry name" value="Evr1_Alr"/>
    <property type="match status" value="1"/>
</dbReference>
<dbReference type="Gene3D" id="1.20.120.310">
    <property type="entry name" value="ERV/ALR sulfhydryl oxidase domain"/>
    <property type="match status" value="1"/>
</dbReference>
<evidence type="ECO:0000256" key="3">
    <source>
        <dbReference type="ARBA" id="ARBA00022827"/>
    </source>
</evidence>
<dbReference type="KEGG" id="kng:KNAG_0B05650"/>
<comment type="cofactor">
    <cofactor evidence="1 6">
        <name>FAD</name>
        <dbReference type="ChEBI" id="CHEBI:57692"/>
    </cofactor>
</comment>
<dbReference type="InterPro" id="IPR039799">
    <property type="entry name" value="ALR/ERV"/>
</dbReference>
<dbReference type="STRING" id="1071383.J7RVQ2"/>